<dbReference type="AlphaFoldDB" id="A0A2R8ADH4"/>
<keyword evidence="3" id="KW-1185">Reference proteome</keyword>
<evidence type="ECO:0000256" key="1">
    <source>
        <dbReference type="SAM" id="Phobius"/>
    </source>
</evidence>
<feature type="transmembrane region" description="Helical" evidence="1">
    <location>
        <begin position="219"/>
        <end position="245"/>
    </location>
</feature>
<evidence type="ECO:0008006" key="4">
    <source>
        <dbReference type="Google" id="ProtNLM"/>
    </source>
</evidence>
<keyword evidence="1" id="KW-1133">Transmembrane helix</keyword>
<feature type="transmembrane region" description="Helical" evidence="1">
    <location>
        <begin position="115"/>
        <end position="131"/>
    </location>
</feature>
<dbReference type="RefSeq" id="WP_108782966.1">
    <property type="nucleotide sequence ID" value="NZ_OMKW01000003.1"/>
</dbReference>
<sequence>MPKTPYVPPIPPRIRAIDLEDVRAALRAGVDDFKAEPKFGIVIGLIYALAGIAMMAGIGGAAPIWAIIPLMLGFPLVGPFVAVAFYEISRARAEGRAPTWGDVLRLMLAQRNRELVWMAMVVLFVFWIWIYQVRLLLALWLGFAAFSDPASFASVAFTTPAGIGFLINGTIVGGLLALVLFSLTVTAIPLLLDQDRDIVTAMIASVRSVLASPRPMLSWAVFVAICLFIAMLPAFLGLAIALPILGHATWHLYTKTVERSGG</sequence>
<dbReference type="InterPro" id="IPR018692">
    <property type="entry name" value="DUF2189"/>
</dbReference>
<organism evidence="2 3">
    <name type="scientific">Pontivivens insulae</name>
    <dbReference type="NCBI Taxonomy" id="1639689"/>
    <lineage>
        <taxon>Bacteria</taxon>
        <taxon>Pseudomonadati</taxon>
        <taxon>Pseudomonadota</taxon>
        <taxon>Alphaproteobacteria</taxon>
        <taxon>Rhodobacterales</taxon>
        <taxon>Paracoccaceae</taxon>
        <taxon>Pontivivens</taxon>
    </lineage>
</organism>
<protein>
    <recommendedName>
        <fullName evidence="4">DUF2189 domain-containing protein</fullName>
    </recommendedName>
</protein>
<accession>A0A2R8ADH4</accession>
<dbReference type="EMBL" id="OMKW01000003">
    <property type="protein sequence ID" value="SPF30259.1"/>
    <property type="molecule type" value="Genomic_DNA"/>
</dbReference>
<evidence type="ECO:0000313" key="2">
    <source>
        <dbReference type="EMBL" id="SPF30259.1"/>
    </source>
</evidence>
<feature type="transmembrane region" description="Helical" evidence="1">
    <location>
        <begin position="39"/>
        <end position="58"/>
    </location>
</feature>
<feature type="transmembrane region" description="Helical" evidence="1">
    <location>
        <begin position="137"/>
        <end position="158"/>
    </location>
</feature>
<gene>
    <name evidence="2" type="ORF">POI8812_02595</name>
</gene>
<feature type="transmembrane region" description="Helical" evidence="1">
    <location>
        <begin position="165"/>
        <end position="192"/>
    </location>
</feature>
<proteinExistence type="predicted"/>
<keyword evidence="1" id="KW-0812">Transmembrane</keyword>
<reference evidence="2 3" key="1">
    <citation type="submission" date="2018-03" db="EMBL/GenBank/DDBJ databases">
        <authorList>
            <person name="Keele B.F."/>
        </authorList>
    </citation>
    <scope>NUCLEOTIDE SEQUENCE [LARGE SCALE GENOMIC DNA]</scope>
    <source>
        <strain evidence="2 3">CeCT 8812</strain>
    </source>
</reference>
<evidence type="ECO:0000313" key="3">
    <source>
        <dbReference type="Proteomes" id="UP000244932"/>
    </source>
</evidence>
<feature type="transmembrane region" description="Helical" evidence="1">
    <location>
        <begin position="64"/>
        <end position="86"/>
    </location>
</feature>
<dbReference type="Pfam" id="PF09955">
    <property type="entry name" value="DUF2189"/>
    <property type="match status" value="1"/>
</dbReference>
<name>A0A2R8ADH4_9RHOB</name>
<dbReference type="OrthoDB" id="9809543at2"/>
<keyword evidence="1" id="KW-0472">Membrane</keyword>
<dbReference type="Proteomes" id="UP000244932">
    <property type="component" value="Unassembled WGS sequence"/>
</dbReference>